<dbReference type="Pfam" id="PF01400">
    <property type="entry name" value="Astacin"/>
    <property type="match status" value="1"/>
</dbReference>
<proteinExistence type="predicted"/>
<reference evidence="3" key="1">
    <citation type="journal article" date="2019" name="Int. J. Syst. Evol. Microbiol.">
        <title>The Global Catalogue of Microorganisms (GCM) 10K type strain sequencing project: providing services to taxonomists for standard genome sequencing and annotation.</title>
        <authorList>
            <consortium name="The Broad Institute Genomics Platform"/>
            <consortium name="The Broad Institute Genome Sequencing Center for Infectious Disease"/>
            <person name="Wu L."/>
            <person name="Ma J."/>
        </authorList>
    </citation>
    <scope>NUCLEOTIDE SEQUENCE [LARGE SCALE GENOMIC DNA]</scope>
    <source>
        <strain evidence="3">KCTC 42423</strain>
    </source>
</reference>
<evidence type="ECO:0000259" key="1">
    <source>
        <dbReference type="SMART" id="SM00235"/>
    </source>
</evidence>
<gene>
    <name evidence="2" type="ORF">ACFSTE_18475</name>
</gene>
<sequence length="326" mass="36805">MKKTNLMKAGFIALLSISLFNCEKDVEFQKDIQTNDSKSLHICMEKWDTALNTKAASTKNVQWKPGQTIRVKFLNGNSYVQSKVKKYAKEWEKYANIKFDFVAASSNANIKITFKEGAYADDAGSWSYLGTEANYQSRSMHYGWFNDNTSEEDFRATTIHEFGHALGLIHEHQNPVAEINWDKEAVYAYYAGPPNNWSKAEVDHNLFKRHSKNSTNYSTYDPESIMHYSISAKHTLDGFSVGYNSRLSATDKSFIASIYPGKDINPGNSCDGIPVWSIFTSYNIGDKVQHKGNLFEKIPGDWKLLGPCDNSGSTTKKQDNIIYPGS</sequence>
<organism evidence="2 3">
    <name type="scientific">Aquimarina hainanensis</name>
    <dbReference type="NCBI Taxonomy" id="1578017"/>
    <lineage>
        <taxon>Bacteria</taxon>
        <taxon>Pseudomonadati</taxon>
        <taxon>Bacteroidota</taxon>
        <taxon>Flavobacteriia</taxon>
        <taxon>Flavobacteriales</taxon>
        <taxon>Flavobacteriaceae</taxon>
        <taxon>Aquimarina</taxon>
    </lineage>
</organism>
<dbReference type="SUPFAM" id="SSF55486">
    <property type="entry name" value="Metalloproteases ('zincins'), catalytic domain"/>
    <property type="match status" value="1"/>
</dbReference>
<keyword evidence="3" id="KW-1185">Reference proteome</keyword>
<accession>A0ABW5NEJ2</accession>
<dbReference type="CDD" id="cd04327">
    <property type="entry name" value="ZnMc_MMP_like_3"/>
    <property type="match status" value="1"/>
</dbReference>
<evidence type="ECO:0000313" key="2">
    <source>
        <dbReference type="EMBL" id="MFD2592830.1"/>
    </source>
</evidence>
<dbReference type="RefSeq" id="WP_176030187.1">
    <property type="nucleotide sequence ID" value="NZ_JBHSJV010000001.1"/>
</dbReference>
<dbReference type="Proteomes" id="UP001597459">
    <property type="component" value="Unassembled WGS sequence"/>
</dbReference>
<dbReference type="Gene3D" id="3.40.390.10">
    <property type="entry name" value="Collagenase (Catalytic Domain)"/>
    <property type="match status" value="1"/>
</dbReference>
<dbReference type="InterPro" id="IPR006026">
    <property type="entry name" value="Peptidase_Metallo"/>
</dbReference>
<evidence type="ECO:0000313" key="3">
    <source>
        <dbReference type="Proteomes" id="UP001597459"/>
    </source>
</evidence>
<protein>
    <submittedName>
        <fullName evidence="2">M12 family metallopeptidase</fullName>
    </submittedName>
</protein>
<dbReference type="PANTHER" id="PTHR10127:SF850">
    <property type="entry name" value="METALLOENDOPEPTIDASE"/>
    <property type="match status" value="1"/>
</dbReference>
<feature type="domain" description="Peptidase metallopeptidase" evidence="1">
    <location>
        <begin position="59"/>
        <end position="222"/>
    </location>
</feature>
<dbReference type="SMART" id="SM00235">
    <property type="entry name" value="ZnMc"/>
    <property type="match status" value="1"/>
</dbReference>
<dbReference type="Gene3D" id="2.10.10.20">
    <property type="entry name" value="Carbohydrate-binding module superfamily 5/12"/>
    <property type="match status" value="1"/>
</dbReference>
<dbReference type="PANTHER" id="PTHR10127">
    <property type="entry name" value="DISCOIDIN, CUB, EGF, LAMININ , AND ZINC METALLOPROTEASE DOMAIN CONTAINING"/>
    <property type="match status" value="1"/>
</dbReference>
<name>A0ABW5NEJ2_9FLAO</name>
<dbReference type="EMBL" id="JBHULX010000039">
    <property type="protein sequence ID" value="MFD2592830.1"/>
    <property type="molecule type" value="Genomic_DNA"/>
</dbReference>
<comment type="caution">
    <text evidence="2">The sequence shown here is derived from an EMBL/GenBank/DDBJ whole genome shotgun (WGS) entry which is preliminary data.</text>
</comment>
<dbReference type="InterPro" id="IPR001506">
    <property type="entry name" value="Peptidase_M12A"/>
</dbReference>
<dbReference type="InterPro" id="IPR024079">
    <property type="entry name" value="MetalloPept_cat_dom_sf"/>
</dbReference>